<gene>
    <name evidence="1" type="primary">dl_0</name>
    <name evidence="1" type="ORF">NPIL_249861</name>
</gene>
<protein>
    <submittedName>
        <fullName evidence="1">Embryonic polarity protein dorsal</fullName>
    </submittedName>
</protein>
<dbReference type="Proteomes" id="UP000887013">
    <property type="component" value="Unassembled WGS sequence"/>
</dbReference>
<keyword evidence="2" id="KW-1185">Reference proteome</keyword>
<dbReference type="AlphaFoldDB" id="A0A8X6N643"/>
<accession>A0A8X6N643</accession>
<name>A0A8X6N643_NEPPI</name>
<evidence type="ECO:0000313" key="2">
    <source>
        <dbReference type="Proteomes" id="UP000887013"/>
    </source>
</evidence>
<proteinExistence type="predicted"/>
<sequence>MQIPSSMQEDVSFIANIGAQSQNLHNSNSVSGVIMSSNSQSCSPRQKVEDILAVAKEQIGMNNSQAFCETASDETLDRLSSLDLGIDPNDLDVNLSGITLDSFSETSGLNFTAPLMETKNTSDKL</sequence>
<dbReference type="EMBL" id="BMAW01054528">
    <property type="protein sequence ID" value="GFS96765.1"/>
    <property type="molecule type" value="Genomic_DNA"/>
</dbReference>
<evidence type="ECO:0000313" key="1">
    <source>
        <dbReference type="EMBL" id="GFS96765.1"/>
    </source>
</evidence>
<reference evidence="1" key="1">
    <citation type="submission" date="2020-08" db="EMBL/GenBank/DDBJ databases">
        <title>Multicomponent nature underlies the extraordinary mechanical properties of spider dragline silk.</title>
        <authorList>
            <person name="Kono N."/>
            <person name="Nakamura H."/>
            <person name="Mori M."/>
            <person name="Yoshida Y."/>
            <person name="Ohtoshi R."/>
            <person name="Malay A.D."/>
            <person name="Moran D.A.P."/>
            <person name="Tomita M."/>
            <person name="Numata K."/>
            <person name="Arakawa K."/>
        </authorList>
    </citation>
    <scope>NUCLEOTIDE SEQUENCE</scope>
</reference>
<comment type="caution">
    <text evidence="1">The sequence shown here is derived from an EMBL/GenBank/DDBJ whole genome shotgun (WGS) entry which is preliminary data.</text>
</comment>
<organism evidence="1 2">
    <name type="scientific">Nephila pilipes</name>
    <name type="common">Giant wood spider</name>
    <name type="synonym">Nephila maculata</name>
    <dbReference type="NCBI Taxonomy" id="299642"/>
    <lineage>
        <taxon>Eukaryota</taxon>
        <taxon>Metazoa</taxon>
        <taxon>Ecdysozoa</taxon>
        <taxon>Arthropoda</taxon>
        <taxon>Chelicerata</taxon>
        <taxon>Arachnida</taxon>
        <taxon>Araneae</taxon>
        <taxon>Araneomorphae</taxon>
        <taxon>Entelegynae</taxon>
        <taxon>Araneoidea</taxon>
        <taxon>Nephilidae</taxon>
        <taxon>Nephila</taxon>
    </lineage>
</organism>